<name>A0A376CVB4_9CORY</name>
<proteinExistence type="predicted"/>
<evidence type="ECO:0000256" key="1">
    <source>
        <dbReference type="SAM" id="MobiDB-lite"/>
    </source>
</evidence>
<organism evidence="2 3">
    <name type="scientific">Corynebacterium minutissimum</name>
    <dbReference type="NCBI Taxonomy" id="38301"/>
    <lineage>
        <taxon>Bacteria</taxon>
        <taxon>Bacillati</taxon>
        <taxon>Actinomycetota</taxon>
        <taxon>Actinomycetes</taxon>
        <taxon>Mycobacteriales</taxon>
        <taxon>Corynebacteriaceae</taxon>
        <taxon>Corynebacterium</taxon>
    </lineage>
</organism>
<accession>A0A376CVB4</accession>
<gene>
    <name evidence="2" type="ORF">NCTC10289_00889</name>
</gene>
<dbReference type="AlphaFoldDB" id="A0A376CVB4"/>
<dbReference type="EMBL" id="UFXP01000001">
    <property type="protein sequence ID" value="STC76164.1"/>
    <property type="molecule type" value="Genomic_DNA"/>
</dbReference>
<reference evidence="2 3" key="1">
    <citation type="submission" date="2018-06" db="EMBL/GenBank/DDBJ databases">
        <authorList>
            <consortium name="Pathogen Informatics"/>
            <person name="Doyle S."/>
        </authorList>
    </citation>
    <scope>NUCLEOTIDE SEQUENCE [LARGE SCALE GENOMIC DNA]</scope>
    <source>
        <strain evidence="2 3">NCTC10289</strain>
    </source>
</reference>
<sequence length="51" mass="5873">MVLYSHPKLRTHPEKSGQPESHIGIYVRSPLKDLVDTTLRNAKRLCERVMA</sequence>
<protein>
    <submittedName>
        <fullName evidence="2">Uncharacterized protein</fullName>
    </submittedName>
</protein>
<feature type="region of interest" description="Disordered" evidence="1">
    <location>
        <begin position="1"/>
        <end position="22"/>
    </location>
</feature>
<evidence type="ECO:0000313" key="3">
    <source>
        <dbReference type="Proteomes" id="UP000254287"/>
    </source>
</evidence>
<dbReference type="Proteomes" id="UP000254287">
    <property type="component" value="Unassembled WGS sequence"/>
</dbReference>
<evidence type="ECO:0000313" key="2">
    <source>
        <dbReference type="EMBL" id="STC76164.1"/>
    </source>
</evidence>